<comment type="caution">
    <text evidence="5">The sequence shown here is derived from an EMBL/GenBank/DDBJ whole genome shotgun (WGS) entry which is preliminary data.</text>
</comment>
<dbReference type="Pfam" id="PF03472">
    <property type="entry name" value="Autoind_bind"/>
    <property type="match status" value="1"/>
</dbReference>
<accession>A0A4S3ZU38</accession>
<dbReference type="CDD" id="cd06170">
    <property type="entry name" value="LuxR_C_like"/>
    <property type="match status" value="1"/>
</dbReference>
<keyword evidence="3" id="KW-0804">Transcription</keyword>
<dbReference type="SUPFAM" id="SSF46894">
    <property type="entry name" value="C-terminal effector domain of the bipartite response regulators"/>
    <property type="match status" value="1"/>
</dbReference>
<dbReference type="InterPro" id="IPR036388">
    <property type="entry name" value="WH-like_DNA-bd_sf"/>
</dbReference>
<dbReference type="Pfam" id="PF00196">
    <property type="entry name" value="GerE"/>
    <property type="match status" value="1"/>
</dbReference>
<keyword evidence="1" id="KW-0805">Transcription regulation</keyword>
<dbReference type="Gene3D" id="3.30.450.80">
    <property type="entry name" value="Transcription factor LuxR-like, autoinducer-binding domain"/>
    <property type="match status" value="1"/>
</dbReference>
<dbReference type="SMART" id="SM00421">
    <property type="entry name" value="HTH_LUXR"/>
    <property type="match status" value="1"/>
</dbReference>
<dbReference type="GO" id="GO:0006355">
    <property type="term" value="P:regulation of DNA-templated transcription"/>
    <property type="evidence" value="ECO:0007669"/>
    <property type="project" value="InterPro"/>
</dbReference>
<evidence type="ECO:0000256" key="1">
    <source>
        <dbReference type="ARBA" id="ARBA00023015"/>
    </source>
</evidence>
<proteinExistence type="predicted"/>
<dbReference type="PANTHER" id="PTHR44688:SF16">
    <property type="entry name" value="DNA-BINDING TRANSCRIPTIONAL ACTIVATOR DEVR_DOSR"/>
    <property type="match status" value="1"/>
</dbReference>
<dbReference type="GO" id="GO:0003677">
    <property type="term" value="F:DNA binding"/>
    <property type="evidence" value="ECO:0007669"/>
    <property type="project" value="UniProtKB-KW"/>
</dbReference>
<name>A0A4S3ZU38_9HYPH</name>
<dbReference type="PRINTS" id="PR00038">
    <property type="entry name" value="HTHLUXR"/>
</dbReference>
<dbReference type="AlphaFoldDB" id="A0A4S3ZU38"/>
<evidence type="ECO:0000313" key="6">
    <source>
        <dbReference type="Proteomes" id="UP000310754"/>
    </source>
</evidence>
<evidence type="ECO:0000256" key="2">
    <source>
        <dbReference type="ARBA" id="ARBA00023125"/>
    </source>
</evidence>
<dbReference type="EMBL" id="SSOA01000006">
    <property type="protein sequence ID" value="THF49225.1"/>
    <property type="molecule type" value="Genomic_DNA"/>
</dbReference>
<protein>
    <submittedName>
        <fullName evidence="5">LuxR family transcriptional regulator</fullName>
    </submittedName>
</protein>
<dbReference type="PANTHER" id="PTHR44688">
    <property type="entry name" value="DNA-BINDING TRANSCRIPTIONAL ACTIVATOR DEVR_DOSR"/>
    <property type="match status" value="1"/>
</dbReference>
<evidence type="ECO:0000256" key="3">
    <source>
        <dbReference type="ARBA" id="ARBA00023163"/>
    </source>
</evidence>
<dbReference type="PROSITE" id="PS50043">
    <property type="entry name" value="HTH_LUXR_2"/>
    <property type="match status" value="1"/>
</dbReference>
<feature type="domain" description="HTH luxR-type" evidence="4">
    <location>
        <begin position="189"/>
        <end position="254"/>
    </location>
</feature>
<dbReference type="InterPro" id="IPR000792">
    <property type="entry name" value="Tscrpt_reg_LuxR_C"/>
</dbReference>
<organism evidence="5 6">
    <name type="scientific">Allorhizobium terrae</name>
    <dbReference type="NCBI Taxonomy" id="1848972"/>
    <lineage>
        <taxon>Bacteria</taxon>
        <taxon>Pseudomonadati</taxon>
        <taxon>Pseudomonadota</taxon>
        <taxon>Alphaproteobacteria</taxon>
        <taxon>Hyphomicrobiales</taxon>
        <taxon>Rhizobiaceae</taxon>
        <taxon>Rhizobium/Agrobacterium group</taxon>
        <taxon>Allorhizobium</taxon>
    </lineage>
</organism>
<evidence type="ECO:0000259" key="4">
    <source>
        <dbReference type="PROSITE" id="PS50043"/>
    </source>
</evidence>
<keyword evidence="2" id="KW-0238">DNA-binding</keyword>
<dbReference type="RefSeq" id="WP_190236209.1">
    <property type="nucleotide sequence ID" value="NZ_SSOA01000006.1"/>
</dbReference>
<dbReference type="PROSITE" id="PS00622">
    <property type="entry name" value="HTH_LUXR_1"/>
    <property type="match status" value="1"/>
</dbReference>
<dbReference type="Proteomes" id="UP000310754">
    <property type="component" value="Unassembled WGS sequence"/>
</dbReference>
<sequence length="283" mass="32375">MHHEIFVKDVVDRFTARTLESSTLSDLKEILNDVMVSLGYRFFGYCIVEHTALCGGAVKQPAHAICNFPTEWLEQYYSNNYFKDDKVFELCRSRKTPFHWRAELKRSEMTAIQQRIMDHATRSGLVDGYTMPLISRDGEIAIMTGIPDPKRYDPERQRYNESLLYILAHFFHAHALRLVMEAELASTVVGRRRAFLSGRERESVFWISRGKSSWEVAQILGISEKSVECYMDSVKRKLEASNRTQAVVKALLLGLIDSNHETSGCHEQGGPSVDMRMESAVIS</sequence>
<dbReference type="InterPro" id="IPR005143">
    <property type="entry name" value="TF_LuxR_autoind-bd_dom"/>
</dbReference>
<dbReference type="SUPFAM" id="SSF75516">
    <property type="entry name" value="Pheromone-binding domain of LuxR-like quorum-sensing transcription factors"/>
    <property type="match status" value="1"/>
</dbReference>
<dbReference type="Gene3D" id="1.10.10.10">
    <property type="entry name" value="Winged helix-like DNA-binding domain superfamily/Winged helix DNA-binding domain"/>
    <property type="match status" value="1"/>
</dbReference>
<gene>
    <name evidence="5" type="ORF">E6C51_12605</name>
</gene>
<reference evidence="5 6" key="1">
    <citation type="submission" date="2019-04" db="EMBL/GenBank/DDBJ databases">
        <title>Rhizobium terrae sp. nov., isolated from a paddy soil.</title>
        <authorList>
            <person name="Lin S.-Y."/>
            <person name="Hameed A."/>
            <person name="Huang H.-I."/>
            <person name="Young C.-C."/>
        </authorList>
    </citation>
    <scope>NUCLEOTIDE SEQUENCE [LARGE SCALE GENOMIC DNA]</scope>
    <source>
        <strain evidence="5 6">CC-HIH110</strain>
    </source>
</reference>
<keyword evidence="6" id="KW-1185">Reference proteome</keyword>
<dbReference type="InterPro" id="IPR016032">
    <property type="entry name" value="Sig_transdc_resp-reg_C-effctor"/>
</dbReference>
<dbReference type="InterPro" id="IPR036693">
    <property type="entry name" value="TF_LuxR_autoind-bd_dom_sf"/>
</dbReference>
<evidence type="ECO:0000313" key="5">
    <source>
        <dbReference type="EMBL" id="THF49225.1"/>
    </source>
</evidence>